<keyword evidence="1" id="KW-0175">Coiled coil</keyword>
<organism evidence="3">
    <name type="scientific">Vitis vinifera</name>
    <name type="common">Grape</name>
    <dbReference type="NCBI Taxonomy" id="29760"/>
    <lineage>
        <taxon>Eukaryota</taxon>
        <taxon>Viridiplantae</taxon>
        <taxon>Streptophyta</taxon>
        <taxon>Embryophyta</taxon>
        <taxon>Tracheophyta</taxon>
        <taxon>Spermatophyta</taxon>
        <taxon>Magnoliopsida</taxon>
        <taxon>eudicotyledons</taxon>
        <taxon>Gunneridae</taxon>
        <taxon>Pentapetalae</taxon>
        <taxon>rosids</taxon>
        <taxon>Vitales</taxon>
        <taxon>Vitaceae</taxon>
        <taxon>Viteae</taxon>
        <taxon>Vitis</taxon>
    </lineage>
</organism>
<evidence type="ECO:0000256" key="1">
    <source>
        <dbReference type="SAM" id="Coils"/>
    </source>
</evidence>
<name>A5BVU4_VITVI</name>
<protein>
    <submittedName>
        <fullName evidence="3">Uncharacterized protein</fullName>
    </submittedName>
</protein>
<gene>
    <name evidence="3" type="ORF">VITISV_033426</name>
</gene>
<reference evidence="3" key="1">
    <citation type="journal article" date="2007" name="PLoS ONE">
        <title>The first genome sequence of an elite grapevine cultivar (Pinot noir Vitis vinifera L.): coping with a highly heterozygous genome.</title>
        <authorList>
            <person name="Velasco R."/>
            <person name="Zharkikh A."/>
            <person name="Troggio M."/>
            <person name="Cartwright D.A."/>
            <person name="Cestaro A."/>
            <person name="Pruss D."/>
            <person name="Pindo M."/>
            <person name="FitzGerald L.M."/>
            <person name="Vezzulli S."/>
            <person name="Reid J."/>
            <person name="Malacarne G."/>
            <person name="Iliev D."/>
            <person name="Coppola G."/>
            <person name="Wardell B."/>
            <person name="Micheletti D."/>
            <person name="Macalma T."/>
            <person name="Facci M."/>
            <person name="Mitchell J.T."/>
            <person name="Perazzolli M."/>
            <person name="Eldredge G."/>
            <person name="Gatto P."/>
            <person name="Oyzerski R."/>
            <person name="Moretto M."/>
            <person name="Gutin N."/>
            <person name="Stefanini M."/>
            <person name="Chen Y."/>
            <person name="Segala C."/>
            <person name="Davenport C."/>
            <person name="Dematte L."/>
            <person name="Mraz A."/>
            <person name="Battilana J."/>
            <person name="Stormo K."/>
            <person name="Costa F."/>
            <person name="Tao Q."/>
            <person name="Si-Ammour A."/>
            <person name="Harkins T."/>
            <person name="Lackey A."/>
            <person name="Perbost C."/>
            <person name="Taillon B."/>
            <person name="Stella A."/>
            <person name="Solovyev V."/>
            <person name="Fawcett J.A."/>
            <person name="Sterck L."/>
            <person name="Vandepoele K."/>
            <person name="Grando S.M."/>
            <person name="Toppo S."/>
            <person name="Moser C."/>
            <person name="Lanchbury J."/>
            <person name="Bogden R."/>
            <person name="Skolnick M."/>
            <person name="Sgaramella V."/>
            <person name="Bhatnagar S.K."/>
            <person name="Fontana P."/>
            <person name="Gutin A."/>
            <person name="Van de Peer Y."/>
            <person name="Salamini F."/>
            <person name="Viola R."/>
        </authorList>
    </citation>
    <scope>NUCLEOTIDE SEQUENCE</scope>
</reference>
<proteinExistence type="predicted"/>
<evidence type="ECO:0000313" key="3">
    <source>
        <dbReference type="EMBL" id="CAN83632.1"/>
    </source>
</evidence>
<evidence type="ECO:0000256" key="2">
    <source>
        <dbReference type="SAM" id="MobiDB-lite"/>
    </source>
</evidence>
<feature type="region of interest" description="Disordered" evidence="2">
    <location>
        <begin position="1"/>
        <end position="30"/>
    </location>
</feature>
<dbReference type="AlphaFoldDB" id="A5BVU4"/>
<dbReference type="EMBL" id="AM473021">
    <property type="protein sequence ID" value="CAN83632.1"/>
    <property type="molecule type" value="Genomic_DNA"/>
</dbReference>
<feature type="coiled-coil region" evidence="1">
    <location>
        <begin position="129"/>
        <end position="170"/>
    </location>
</feature>
<accession>A5BVU4</accession>
<sequence length="174" mass="18760">MSVPPLDTVGPSSAPAAEKGINPTPGGASNGVVVVEEVLDQKDTPASTPLPSWDEMMEILKRVPCFSDAEPPSTKMLDFFPLTKRISVNLGGEPPVFVSARLPCGTPESEGVEALKLAMGEKEAIRVETNKLRKEAGIAEAKLTRVEQENSQLKKEMEELQVGFAALKKEMEEL</sequence>